<evidence type="ECO:0000256" key="4">
    <source>
        <dbReference type="ARBA" id="ARBA00022989"/>
    </source>
</evidence>
<evidence type="ECO:0000256" key="5">
    <source>
        <dbReference type="ARBA" id="ARBA00023136"/>
    </source>
</evidence>
<organism evidence="9 10">
    <name type="scientific">Cryptotermes secundus</name>
    <dbReference type="NCBI Taxonomy" id="105785"/>
    <lineage>
        <taxon>Eukaryota</taxon>
        <taxon>Metazoa</taxon>
        <taxon>Ecdysozoa</taxon>
        <taxon>Arthropoda</taxon>
        <taxon>Hexapoda</taxon>
        <taxon>Insecta</taxon>
        <taxon>Pterygota</taxon>
        <taxon>Neoptera</taxon>
        <taxon>Polyneoptera</taxon>
        <taxon>Dictyoptera</taxon>
        <taxon>Blattodea</taxon>
        <taxon>Blattoidea</taxon>
        <taxon>Termitoidae</taxon>
        <taxon>Kalotermitidae</taxon>
        <taxon>Cryptotermitinae</taxon>
        <taxon>Cryptotermes</taxon>
    </lineage>
</organism>
<feature type="transmembrane region" description="Helical" evidence="8">
    <location>
        <begin position="214"/>
        <end position="234"/>
    </location>
</feature>
<comment type="subcellular location">
    <subcellularLocation>
        <location evidence="1">Cell membrane</location>
        <topology evidence="1">Multi-pass membrane protein</topology>
    </subcellularLocation>
</comment>
<evidence type="ECO:0000256" key="2">
    <source>
        <dbReference type="ARBA" id="ARBA00022475"/>
    </source>
</evidence>
<keyword evidence="4 8" id="KW-1133">Transmembrane helix</keyword>
<evidence type="ECO:0000256" key="6">
    <source>
        <dbReference type="ARBA" id="ARBA00023170"/>
    </source>
</evidence>
<dbReference type="InterPro" id="IPR052192">
    <property type="entry name" value="Insect_Ionotropic_Sensory_Rcpt"/>
</dbReference>
<proteinExistence type="predicted"/>
<evidence type="ECO:0000256" key="1">
    <source>
        <dbReference type="ARBA" id="ARBA00004651"/>
    </source>
</evidence>
<dbReference type="Gene3D" id="1.10.287.70">
    <property type="match status" value="1"/>
</dbReference>
<evidence type="ECO:0008006" key="11">
    <source>
        <dbReference type="Google" id="ProtNLM"/>
    </source>
</evidence>
<dbReference type="OrthoDB" id="8195504at2759"/>
<dbReference type="AlphaFoldDB" id="A0A2J7QFS7"/>
<evidence type="ECO:0000256" key="7">
    <source>
        <dbReference type="ARBA" id="ARBA00023180"/>
    </source>
</evidence>
<evidence type="ECO:0000256" key="8">
    <source>
        <dbReference type="SAM" id="Phobius"/>
    </source>
</evidence>
<dbReference type="PANTHER" id="PTHR42643">
    <property type="entry name" value="IONOTROPIC RECEPTOR 20A-RELATED"/>
    <property type="match status" value="1"/>
</dbReference>
<name>A0A2J7QFS7_9NEOP</name>
<accession>A0A2J7QFS7</accession>
<keyword evidence="10" id="KW-1185">Reference proteome</keyword>
<keyword evidence="6" id="KW-0675">Receptor</keyword>
<keyword evidence="7" id="KW-0325">Glycoprotein</keyword>
<keyword evidence="5 8" id="KW-0472">Membrane</keyword>
<dbReference type="PANTHER" id="PTHR42643:SF30">
    <property type="entry name" value="IONOTROPIC RECEPTOR 40A-RELATED"/>
    <property type="match status" value="1"/>
</dbReference>
<dbReference type="Proteomes" id="UP000235965">
    <property type="component" value="Unassembled WGS sequence"/>
</dbReference>
<dbReference type="GO" id="GO:0005886">
    <property type="term" value="C:plasma membrane"/>
    <property type="evidence" value="ECO:0007669"/>
    <property type="project" value="UniProtKB-SubCell"/>
</dbReference>
<evidence type="ECO:0000313" key="10">
    <source>
        <dbReference type="Proteomes" id="UP000235965"/>
    </source>
</evidence>
<reference evidence="9 10" key="1">
    <citation type="submission" date="2017-12" db="EMBL/GenBank/DDBJ databases">
        <title>Hemimetabolous genomes reveal molecular basis of termite eusociality.</title>
        <authorList>
            <person name="Harrison M.C."/>
            <person name="Jongepier E."/>
            <person name="Robertson H.M."/>
            <person name="Arning N."/>
            <person name="Bitard-Feildel T."/>
            <person name="Chao H."/>
            <person name="Childers C.P."/>
            <person name="Dinh H."/>
            <person name="Doddapaneni H."/>
            <person name="Dugan S."/>
            <person name="Gowin J."/>
            <person name="Greiner C."/>
            <person name="Han Y."/>
            <person name="Hu H."/>
            <person name="Hughes D.S.T."/>
            <person name="Huylmans A.-K."/>
            <person name="Kemena C."/>
            <person name="Kremer L.P.M."/>
            <person name="Lee S.L."/>
            <person name="Lopez-Ezquerra A."/>
            <person name="Mallet L."/>
            <person name="Monroy-Kuhn J.M."/>
            <person name="Moser A."/>
            <person name="Murali S.C."/>
            <person name="Muzny D.M."/>
            <person name="Otani S."/>
            <person name="Piulachs M.-D."/>
            <person name="Poelchau M."/>
            <person name="Qu J."/>
            <person name="Schaub F."/>
            <person name="Wada-Katsumata A."/>
            <person name="Worley K.C."/>
            <person name="Xie Q."/>
            <person name="Ylla G."/>
            <person name="Poulsen M."/>
            <person name="Gibbs R.A."/>
            <person name="Schal C."/>
            <person name="Richards S."/>
            <person name="Belles X."/>
            <person name="Korb J."/>
            <person name="Bornberg-Bauer E."/>
        </authorList>
    </citation>
    <scope>NUCLEOTIDE SEQUENCE [LARGE SCALE GENOMIC DNA]</scope>
    <source>
        <tissue evidence="9">Whole body</tissue>
    </source>
</reference>
<evidence type="ECO:0000256" key="3">
    <source>
        <dbReference type="ARBA" id="ARBA00022692"/>
    </source>
</evidence>
<dbReference type="InParanoid" id="A0A2J7QFS7"/>
<feature type="transmembrane region" description="Helical" evidence="8">
    <location>
        <begin position="368"/>
        <end position="390"/>
    </location>
</feature>
<feature type="transmembrane region" description="Helical" evidence="8">
    <location>
        <begin position="254"/>
        <end position="270"/>
    </location>
</feature>
<dbReference type="EMBL" id="NEVH01014852">
    <property type="protein sequence ID" value="PNF27432.1"/>
    <property type="molecule type" value="Genomic_DNA"/>
</dbReference>
<keyword evidence="2" id="KW-1003">Cell membrane</keyword>
<comment type="caution">
    <text evidence="9">The sequence shown here is derived from an EMBL/GenBank/DDBJ whole genome shotgun (WGS) entry which is preliminary data.</text>
</comment>
<evidence type="ECO:0000313" key="9">
    <source>
        <dbReference type="EMBL" id="PNF27432.1"/>
    </source>
</evidence>
<protein>
    <recommendedName>
        <fullName evidence="11">Ionotropic glutamate receptor L-glutamate and glycine-binding domain-containing protein</fullName>
    </recommendedName>
</protein>
<sequence length="410" mass="46111">MNPCVADVQEVFQQFWLAEVADVVAILPYRDIVRVFTIFPYRESCHLPGPPVLVDQLPWVDGAFPSVGLFPDIKVTSLHGCSLRFTTIDLAPDVILNLSLSDKFERWKDSVDGIEVRLVNTLASTMNFTVIISLPHDGYYWGWVHYNGSVSGMIADISNNLSDVGFGHVTHSTQDIGFLEYSASFARDCYGWGVPLGAGRQPPPWVAFTTEFSLLTWCLIVAALLLAAVVLWILPRVLPRWELQEKPLWGMPSSVMHYACGTLIMAPVWMKPRSQPVRIFAAFWLLYCIVVSVAYQGWKFHVMSEGCLMGHHTALVVRRGSLLIPRFNIIIQRLIDSGIVRKWACDFTPRRAKLESRSAGLTIQNMLGAFRVLVLGHLLAVITLLVEFCYSKLRSSLPDSHHLHFEQGDL</sequence>
<gene>
    <name evidence="9" type="ORF">B7P43_G16907</name>
</gene>
<keyword evidence="3 8" id="KW-0812">Transmembrane</keyword>
<dbReference type="Gene3D" id="3.40.190.10">
    <property type="entry name" value="Periplasmic binding protein-like II"/>
    <property type="match status" value="1"/>
</dbReference>
<dbReference type="STRING" id="105785.A0A2J7QFS7"/>
<feature type="transmembrane region" description="Helical" evidence="8">
    <location>
        <begin position="277"/>
        <end position="295"/>
    </location>
</feature>
<dbReference type="SUPFAM" id="SSF53850">
    <property type="entry name" value="Periplasmic binding protein-like II"/>
    <property type="match status" value="1"/>
</dbReference>